<dbReference type="InterPro" id="IPR002818">
    <property type="entry name" value="DJ-1/PfpI"/>
</dbReference>
<dbReference type="CDD" id="cd03139">
    <property type="entry name" value="GATase1_PfpI_2"/>
    <property type="match status" value="1"/>
</dbReference>
<dbReference type="EMBL" id="JACJTU010000015">
    <property type="protein sequence ID" value="MBD2735587.1"/>
    <property type="molecule type" value="Genomic_DNA"/>
</dbReference>
<feature type="domain" description="DJ-1/PfpI" evidence="1">
    <location>
        <begin position="11"/>
        <end position="168"/>
    </location>
</feature>
<dbReference type="Gene3D" id="3.40.50.880">
    <property type="match status" value="1"/>
</dbReference>
<reference evidence="2 3" key="1">
    <citation type="journal article" date="2020" name="ISME J.">
        <title>Comparative genomics reveals insights into cyanobacterial evolution and habitat adaptation.</title>
        <authorList>
            <person name="Chen M.Y."/>
            <person name="Teng W.K."/>
            <person name="Zhao L."/>
            <person name="Hu C.X."/>
            <person name="Zhou Y.K."/>
            <person name="Han B.P."/>
            <person name="Song L.R."/>
            <person name="Shu W.S."/>
        </authorList>
    </citation>
    <scope>NUCLEOTIDE SEQUENCE [LARGE SCALE GENOMIC DNA]</scope>
    <source>
        <strain evidence="2 3">FACHB-159</strain>
    </source>
</reference>
<dbReference type="PANTHER" id="PTHR43130:SF2">
    <property type="entry name" value="DJ-1_PFPI DOMAIN-CONTAINING PROTEIN"/>
    <property type="match status" value="1"/>
</dbReference>
<evidence type="ECO:0000259" key="1">
    <source>
        <dbReference type="Pfam" id="PF01965"/>
    </source>
</evidence>
<name>A0ABR8K7W1_9NOSO</name>
<evidence type="ECO:0000313" key="2">
    <source>
        <dbReference type="EMBL" id="MBD2735587.1"/>
    </source>
</evidence>
<proteinExistence type="predicted"/>
<dbReference type="SUPFAM" id="SSF52317">
    <property type="entry name" value="Class I glutamine amidotransferase-like"/>
    <property type="match status" value="1"/>
</dbReference>
<dbReference type="InterPro" id="IPR029062">
    <property type="entry name" value="Class_I_gatase-like"/>
</dbReference>
<organism evidence="2 3">
    <name type="scientific">Nostoc paludosum FACHB-159</name>
    <dbReference type="NCBI Taxonomy" id="2692908"/>
    <lineage>
        <taxon>Bacteria</taxon>
        <taxon>Bacillati</taxon>
        <taxon>Cyanobacteriota</taxon>
        <taxon>Cyanophyceae</taxon>
        <taxon>Nostocales</taxon>
        <taxon>Nostocaceae</taxon>
        <taxon>Nostoc</taxon>
    </lineage>
</organism>
<comment type="caution">
    <text evidence="2">The sequence shown here is derived from an EMBL/GenBank/DDBJ whole genome shotgun (WGS) entry which is preliminary data.</text>
</comment>
<evidence type="ECO:0000313" key="3">
    <source>
        <dbReference type="Proteomes" id="UP000637383"/>
    </source>
</evidence>
<gene>
    <name evidence="2" type="ORF">H6H03_17085</name>
</gene>
<dbReference type="RefSeq" id="WP_190956239.1">
    <property type="nucleotide sequence ID" value="NZ_JACJTU010000015.1"/>
</dbReference>
<protein>
    <submittedName>
        <fullName evidence="2">DJ-1/PfpI family protein</fullName>
    </submittedName>
</protein>
<sequence>MTNQAKYHIGLLIYPGMTQLDITGPHQVFAMMPETCVHLLWKSLQPVTSSEGMTILPTTTFENCPSLDVLCVPGGAVGQVEMMRDTEVLEFLRLQGKTAKYITSVCTGSLILAAAGLLQGYRAACHWAFRDQLAMLGVEVGTERVVVDRDRITGGGVTAGIDFGLVVAAHLCGEQTAKLIQLLLEYNPAPPFNSGSPENAGEALVKQVKKFGEKLIEASLVQTKETASILSIQIRNS</sequence>
<dbReference type="Pfam" id="PF01965">
    <property type="entry name" value="DJ-1_PfpI"/>
    <property type="match status" value="1"/>
</dbReference>
<dbReference type="PANTHER" id="PTHR43130">
    <property type="entry name" value="ARAC-FAMILY TRANSCRIPTIONAL REGULATOR"/>
    <property type="match status" value="1"/>
</dbReference>
<keyword evidence="3" id="KW-1185">Reference proteome</keyword>
<dbReference type="InterPro" id="IPR052158">
    <property type="entry name" value="INH-QAR"/>
</dbReference>
<accession>A0ABR8K7W1</accession>
<dbReference type="Proteomes" id="UP000637383">
    <property type="component" value="Unassembled WGS sequence"/>
</dbReference>